<evidence type="ECO:0000256" key="5">
    <source>
        <dbReference type="ARBA" id="ARBA00023136"/>
    </source>
</evidence>
<dbReference type="InterPro" id="IPR004845">
    <property type="entry name" value="T2SS_GspD_CS"/>
</dbReference>
<dbReference type="InterPro" id="IPR013355">
    <property type="entry name" value="Pilus_4_PilQ"/>
</dbReference>
<proteinExistence type="inferred from homology"/>
<dbReference type="Gene3D" id="3.30.1370.130">
    <property type="match status" value="1"/>
</dbReference>
<dbReference type="InterPro" id="IPR051808">
    <property type="entry name" value="Type_IV_pilus_biogenesis"/>
</dbReference>
<evidence type="ECO:0000256" key="6">
    <source>
        <dbReference type="ARBA" id="ARBA00023237"/>
    </source>
</evidence>
<dbReference type="SMART" id="SM00965">
    <property type="entry name" value="STN"/>
    <property type="match status" value="1"/>
</dbReference>
<evidence type="ECO:0000256" key="9">
    <source>
        <dbReference type="SAM" id="MobiDB-lite"/>
    </source>
</evidence>
<evidence type="ECO:0000259" key="10">
    <source>
        <dbReference type="SMART" id="SM00965"/>
    </source>
</evidence>
<feature type="region of interest" description="Disordered" evidence="9">
    <location>
        <begin position="229"/>
        <end position="254"/>
    </location>
</feature>
<evidence type="ECO:0000313" key="12">
    <source>
        <dbReference type="Proteomes" id="UP001242010"/>
    </source>
</evidence>
<evidence type="ECO:0000313" key="11">
    <source>
        <dbReference type="EMBL" id="BDU69146.1"/>
    </source>
</evidence>
<comment type="similarity">
    <text evidence="2">Belongs to the bacterial secretin family. PilQ subfamily.</text>
</comment>
<keyword evidence="8" id="KW-0175">Coiled coil</keyword>
<dbReference type="Proteomes" id="UP001242010">
    <property type="component" value="Chromosome"/>
</dbReference>
<protein>
    <recommendedName>
        <fullName evidence="10">Secretin/TonB short N-terminal domain-containing protein</fullName>
    </recommendedName>
</protein>
<dbReference type="InterPro" id="IPR001775">
    <property type="entry name" value="GspD/PilQ"/>
</dbReference>
<dbReference type="PANTHER" id="PTHR30604">
    <property type="entry name" value="PROTEIN TRANSPORT PROTEIN HOFQ"/>
    <property type="match status" value="1"/>
</dbReference>
<dbReference type="PANTHER" id="PTHR30604:SF1">
    <property type="entry name" value="DNA UTILIZATION PROTEIN HOFQ"/>
    <property type="match status" value="1"/>
</dbReference>
<dbReference type="Pfam" id="PF00263">
    <property type="entry name" value="Secretin"/>
    <property type="match status" value="1"/>
</dbReference>
<feature type="domain" description="Secretin/TonB short N-terminal" evidence="10">
    <location>
        <begin position="286"/>
        <end position="334"/>
    </location>
</feature>
<dbReference type="Pfam" id="PF03958">
    <property type="entry name" value="Secretin_N"/>
    <property type="match status" value="1"/>
</dbReference>
<evidence type="ECO:0000256" key="1">
    <source>
        <dbReference type="ARBA" id="ARBA00004442"/>
    </source>
</evidence>
<evidence type="ECO:0000256" key="7">
    <source>
        <dbReference type="RuleBase" id="RU004004"/>
    </source>
</evidence>
<dbReference type="EMBL" id="AP027079">
    <property type="protein sequence ID" value="BDU69146.1"/>
    <property type="molecule type" value="Genomic_DNA"/>
</dbReference>
<reference evidence="12" key="1">
    <citation type="journal article" date="2023" name="Int. J. Syst. Evol. Microbiol.">
        <title>Mesoterricola silvestris gen. nov., sp. nov., Mesoterricola sediminis sp. nov., Geothrix oryzae sp. nov., Geothrix edaphica sp. nov., Geothrix rubra sp. nov., and Geothrix limicola sp. nov., six novel members of Acidobacteriota isolated from soils.</title>
        <authorList>
            <person name="Itoh H."/>
            <person name="Sugisawa Y."/>
            <person name="Mise K."/>
            <person name="Xu Z."/>
            <person name="Kuniyasu M."/>
            <person name="Ushijima N."/>
            <person name="Kawano K."/>
            <person name="Kobayashi E."/>
            <person name="Shiratori Y."/>
            <person name="Masuda Y."/>
            <person name="Senoo K."/>
        </authorList>
    </citation>
    <scope>NUCLEOTIDE SEQUENCE [LARGE SCALE GENOMIC DNA]</scope>
    <source>
        <strain evidence="12">Red222</strain>
    </source>
</reference>
<keyword evidence="6" id="KW-0998">Cell outer membrane</keyword>
<dbReference type="Gene3D" id="2.60.40.3500">
    <property type="match status" value="1"/>
</dbReference>
<gene>
    <name evidence="11" type="ORF">GETHOR_12470</name>
</gene>
<dbReference type="InterPro" id="IPR011662">
    <property type="entry name" value="Secretin/TonB_short_N"/>
</dbReference>
<keyword evidence="4" id="KW-0732">Signal</keyword>
<organism evidence="11 12">
    <name type="scientific">Geothrix oryzae</name>
    <dbReference type="NCBI Taxonomy" id="2927975"/>
    <lineage>
        <taxon>Bacteria</taxon>
        <taxon>Pseudomonadati</taxon>
        <taxon>Acidobacteriota</taxon>
        <taxon>Holophagae</taxon>
        <taxon>Holophagales</taxon>
        <taxon>Holophagaceae</taxon>
        <taxon>Geothrix</taxon>
    </lineage>
</organism>
<name>A0ABN6UWJ3_9BACT</name>
<evidence type="ECO:0000256" key="3">
    <source>
        <dbReference type="ARBA" id="ARBA00022448"/>
    </source>
</evidence>
<keyword evidence="5" id="KW-0472">Membrane</keyword>
<accession>A0ABN6UWJ3</accession>
<keyword evidence="12" id="KW-1185">Reference proteome</keyword>
<feature type="coiled-coil region" evidence="8">
    <location>
        <begin position="330"/>
        <end position="357"/>
    </location>
</feature>
<dbReference type="InterPro" id="IPR005644">
    <property type="entry name" value="NolW-like"/>
</dbReference>
<dbReference type="PROSITE" id="PS00875">
    <property type="entry name" value="T2SP_D"/>
    <property type="match status" value="1"/>
</dbReference>
<keyword evidence="3 7" id="KW-0813">Transport</keyword>
<dbReference type="RefSeq" id="WP_286355775.1">
    <property type="nucleotide sequence ID" value="NZ_AP027079.1"/>
</dbReference>
<dbReference type="NCBIfam" id="TIGR02515">
    <property type="entry name" value="IV_pilus_PilQ"/>
    <property type="match status" value="1"/>
</dbReference>
<dbReference type="InterPro" id="IPR038591">
    <property type="entry name" value="NolW-like_sf"/>
</dbReference>
<comment type="subcellular location">
    <subcellularLocation>
        <location evidence="1 7">Cell outer membrane</location>
    </subcellularLocation>
</comment>
<dbReference type="PRINTS" id="PR00811">
    <property type="entry name" value="BCTERIALGSPD"/>
</dbReference>
<dbReference type="InterPro" id="IPR004846">
    <property type="entry name" value="T2SS/T3SS_dom"/>
</dbReference>
<dbReference type="Gene3D" id="3.30.1370.120">
    <property type="match status" value="1"/>
</dbReference>
<evidence type="ECO:0000256" key="8">
    <source>
        <dbReference type="SAM" id="Coils"/>
    </source>
</evidence>
<evidence type="ECO:0000256" key="2">
    <source>
        <dbReference type="ARBA" id="ARBA00006304"/>
    </source>
</evidence>
<evidence type="ECO:0000256" key="4">
    <source>
        <dbReference type="ARBA" id="ARBA00022729"/>
    </source>
</evidence>
<sequence length="685" mass="72301">MNARLSSLLVAGGVVLAGIHTGSLLASPAAETSIAKATLVSAILESAGPGAKVSLGIPGMSAQPGVQVFSNPLRVVLDLPGVDRGSAVTKKDLLLLSHPLIQKARLAQFATSPKPVTRLVLEVAPGTQVVVGSGPNGVQLVLTPGEGRVQARLEGSFVPAAPARLLPIPAETLVASAPVTVSPVMTPATSASSPSPVKPLASLPAFGGGFQILPQLAASTALPVASPEAVQVPEAEKPHAVAPSQSRTGRTLGEATTRYTGAKITIDLQNTEIRDFLRILADTGKLNLVMDPDVQGNLGIKFTDTPWDQVLDVVLKNAGLGKEIQNGVMRVAKMDKLQKEEEERKKLEETKALSGELQTITRPLSYAKVGEVQKILKEMLTKRGSAILDDRTNTLIITDLPRNISLIDDLLQTLDVQIQQVQIEARVVEANKDWQREFGVKWPTSNSGATTITGGTGSTGTPWVGTQSPFWNGVQGFNRPTSGQQAAVAWAPGKDGVTSLAAPAGEIWLSFLSNRFSINAVLQALESNGTVKIVSSPKVVTQNNKKATILSGEKIPYPTQQGGAQGGAITVAFVDANLQLDVTPQITNEGTIIMDIKLEKAEADFSRTVQGTPTILRKALETQMLVRDGGTAVLGGVYVTNSTQGQAGVPFLSKIPLLGFLFRKDTKAEKNSELLIFITPRVLRQ</sequence>